<reference evidence="15 16" key="1">
    <citation type="journal article" date="2014" name="Nat. Commun.">
        <title>Klebsormidium flaccidum genome reveals primary factors for plant terrestrial adaptation.</title>
        <authorList>
            <person name="Hori K."/>
            <person name="Maruyama F."/>
            <person name="Fujisawa T."/>
            <person name="Togashi T."/>
            <person name="Yamamoto N."/>
            <person name="Seo M."/>
            <person name="Sato S."/>
            <person name="Yamada T."/>
            <person name="Mori H."/>
            <person name="Tajima N."/>
            <person name="Moriyama T."/>
            <person name="Ikeuchi M."/>
            <person name="Watanabe M."/>
            <person name="Wada H."/>
            <person name="Kobayashi K."/>
            <person name="Saito M."/>
            <person name="Masuda T."/>
            <person name="Sasaki-Sekimoto Y."/>
            <person name="Mashiguchi K."/>
            <person name="Awai K."/>
            <person name="Shimojima M."/>
            <person name="Masuda S."/>
            <person name="Iwai M."/>
            <person name="Nobusawa T."/>
            <person name="Narise T."/>
            <person name="Kondo S."/>
            <person name="Saito H."/>
            <person name="Sato R."/>
            <person name="Murakawa M."/>
            <person name="Ihara Y."/>
            <person name="Oshima-Yamada Y."/>
            <person name="Ohtaka K."/>
            <person name="Satoh M."/>
            <person name="Sonobe K."/>
            <person name="Ishii M."/>
            <person name="Ohtani R."/>
            <person name="Kanamori-Sato M."/>
            <person name="Honoki R."/>
            <person name="Miyazaki D."/>
            <person name="Mochizuki H."/>
            <person name="Umetsu J."/>
            <person name="Higashi K."/>
            <person name="Shibata D."/>
            <person name="Kamiya Y."/>
            <person name="Sato N."/>
            <person name="Nakamura Y."/>
            <person name="Tabata S."/>
            <person name="Ida S."/>
            <person name="Kurokawa K."/>
            <person name="Ohta H."/>
        </authorList>
    </citation>
    <scope>NUCLEOTIDE SEQUENCE [LARGE SCALE GENOMIC DNA]</scope>
    <source>
        <strain evidence="15 16">NIES-2285</strain>
    </source>
</reference>
<evidence type="ECO:0000256" key="10">
    <source>
        <dbReference type="ARBA" id="ARBA00023002"/>
    </source>
</evidence>
<keyword evidence="8 13" id="KW-0249">Electron transport</keyword>
<dbReference type="EC" id="1.10.3.11" evidence="13"/>
<dbReference type="GO" id="GO:0046872">
    <property type="term" value="F:metal ion binding"/>
    <property type="evidence" value="ECO:0007669"/>
    <property type="project" value="UniProtKB-UniRule"/>
</dbReference>
<keyword evidence="6 13" id="KW-0812">Transmembrane</keyword>
<dbReference type="GO" id="GO:0102721">
    <property type="term" value="F:ubiquinol:oxygen oxidoreductase activity"/>
    <property type="evidence" value="ECO:0007669"/>
    <property type="project" value="UniProtKB-EC"/>
</dbReference>
<gene>
    <name evidence="15" type="ORF">KFL_000090280</name>
</gene>
<keyword evidence="16" id="KW-1185">Reference proteome</keyword>
<evidence type="ECO:0000256" key="3">
    <source>
        <dbReference type="ARBA" id="ARBA00008388"/>
    </source>
</evidence>
<dbReference type="Pfam" id="PF01786">
    <property type="entry name" value="AOX"/>
    <property type="match status" value="1"/>
</dbReference>
<dbReference type="InterPro" id="IPR038659">
    <property type="entry name" value="AOX_sf"/>
</dbReference>
<keyword evidence="12 13" id="KW-0472">Membrane</keyword>
<proteinExistence type="inferred from homology"/>
<feature type="region of interest" description="Disordered" evidence="14">
    <location>
        <begin position="120"/>
        <end position="139"/>
    </location>
</feature>
<evidence type="ECO:0000256" key="2">
    <source>
        <dbReference type="ARBA" id="ARBA00004370"/>
    </source>
</evidence>
<evidence type="ECO:0000256" key="12">
    <source>
        <dbReference type="ARBA" id="ARBA00023136"/>
    </source>
</evidence>
<dbReference type="OrthoDB" id="4493at2759"/>
<dbReference type="Proteomes" id="UP000054558">
    <property type="component" value="Unassembled WGS sequence"/>
</dbReference>
<keyword evidence="11 13" id="KW-0408">Iron</keyword>
<dbReference type="InterPro" id="IPR002680">
    <property type="entry name" value="AOX"/>
</dbReference>
<dbReference type="STRING" id="105231.A0A1Y1HI87"/>
<organism evidence="15 16">
    <name type="scientific">Klebsormidium nitens</name>
    <name type="common">Green alga</name>
    <name type="synonym">Ulothrix nitens</name>
    <dbReference type="NCBI Taxonomy" id="105231"/>
    <lineage>
        <taxon>Eukaryota</taxon>
        <taxon>Viridiplantae</taxon>
        <taxon>Streptophyta</taxon>
        <taxon>Klebsormidiophyceae</taxon>
        <taxon>Klebsormidiales</taxon>
        <taxon>Klebsormidiaceae</taxon>
        <taxon>Klebsormidium</taxon>
    </lineage>
</organism>
<dbReference type="GO" id="GO:0016020">
    <property type="term" value="C:membrane"/>
    <property type="evidence" value="ECO:0007669"/>
    <property type="project" value="UniProtKB-SubCell"/>
</dbReference>
<name>A0A1Y1HI87_KLENI</name>
<protein>
    <recommendedName>
        <fullName evidence="13">Ubiquinol oxidase</fullName>
        <ecNumber evidence="13">1.10.3.11</ecNumber>
    </recommendedName>
</protein>
<dbReference type="AlphaFoldDB" id="A0A1Y1HI87"/>
<accession>A0A1Y1HI87</accession>
<evidence type="ECO:0000256" key="6">
    <source>
        <dbReference type="ARBA" id="ARBA00022692"/>
    </source>
</evidence>
<feature type="compositionally biased region" description="Basic and acidic residues" evidence="14">
    <location>
        <begin position="120"/>
        <end position="136"/>
    </location>
</feature>
<evidence type="ECO:0000256" key="8">
    <source>
        <dbReference type="ARBA" id="ARBA00022982"/>
    </source>
</evidence>
<dbReference type="GO" id="GO:0010230">
    <property type="term" value="P:alternative respiration"/>
    <property type="evidence" value="ECO:0000318"/>
    <property type="project" value="GO_Central"/>
</dbReference>
<dbReference type="GO" id="GO:0005739">
    <property type="term" value="C:mitochondrion"/>
    <property type="evidence" value="ECO:0000318"/>
    <property type="project" value="GO_Central"/>
</dbReference>
<evidence type="ECO:0000256" key="11">
    <source>
        <dbReference type="ARBA" id="ARBA00023004"/>
    </source>
</evidence>
<evidence type="ECO:0000256" key="7">
    <source>
        <dbReference type="ARBA" id="ARBA00022723"/>
    </source>
</evidence>
<dbReference type="PANTHER" id="PTHR31803">
    <property type="entry name" value="ALTERNATIVE OXIDASE"/>
    <property type="match status" value="1"/>
</dbReference>
<keyword evidence="7 13" id="KW-0479">Metal-binding</keyword>
<evidence type="ECO:0000256" key="14">
    <source>
        <dbReference type="SAM" id="MobiDB-lite"/>
    </source>
</evidence>
<comment type="catalytic activity">
    <reaction evidence="1 13">
        <text>2 a ubiquinol + O2 = 2 a ubiquinone + 2 H2O</text>
        <dbReference type="Rhea" id="RHEA:30255"/>
        <dbReference type="Rhea" id="RHEA-COMP:9565"/>
        <dbReference type="Rhea" id="RHEA-COMP:9566"/>
        <dbReference type="ChEBI" id="CHEBI:15377"/>
        <dbReference type="ChEBI" id="CHEBI:15379"/>
        <dbReference type="ChEBI" id="CHEBI:16389"/>
        <dbReference type="ChEBI" id="CHEBI:17976"/>
        <dbReference type="EC" id="1.10.3.11"/>
    </reaction>
</comment>
<evidence type="ECO:0000256" key="13">
    <source>
        <dbReference type="RuleBase" id="RU003779"/>
    </source>
</evidence>
<keyword evidence="10 13" id="KW-0560">Oxidoreductase</keyword>
<dbReference type="GO" id="GO:0009916">
    <property type="term" value="F:alternative oxidase activity"/>
    <property type="evidence" value="ECO:0000318"/>
    <property type="project" value="GO_Central"/>
</dbReference>
<evidence type="ECO:0000256" key="9">
    <source>
        <dbReference type="ARBA" id="ARBA00022989"/>
    </source>
</evidence>
<dbReference type="Gene3D" id="1.20.1260.140">
    <property type="entry name" value="Alternative oxidase"/>
    <property type="match status" value="1"/>
</dbReference>
<keyword evidence="4" id="KW-0813">Transport</keyword>
<evidence type="ECO:0000313" key="16">
    <source>
        <dbReference type="Proteomes" id="UP000054558"/>
    </source>
</evidence>
<keyword evidence="5 13" id="KW-0679">Respiratory chain</keyword>
<comment type="cofactor">
    <cofactor evidence="13">
        <name>Fe cation</name>
        <dbReference type="ChEBI" id="CHEBI:24875"/>
    </cofactor>
    <text evidence="13">Binds 2 iron ions per subunit.</text>
</comment>
<comment type="similarity">
    <text evidence="3 13">Belongs to the alternative oxidase family.</text>
</comment>
<dbReference type="GO" id="GO:0106292">
    <property type="term" value="F:superoxide-generating NADPH oxidase activity"/>
    <property type="evidence" value="ECO:0007669"/>
    <property type="project" value="UniProtKB-ARBA"/>
</dbReference>
<evidence type="ECO:0000256" key="5">
    <source>
        <dbReference type="ARBA" id="ARBA00022660"/>
    </source>
</evidence>
<sequence>MVLAVKMASAAAVPTFSRLGFGSNVGITRRSTTSAAFGCQASLQSSSSLACVQSCTSLHALTSAVSLFGTKQSKQSALRRGSKARIAAEVSPVLKDKETASESEKKAVIDEAEKPDFKETFSAKKADPHWDSKDKSEADEEISIGPDGFVAEAGKEPASIAVTTLPSEQGKIKKIRGQEVLAFDYGFQATFLASGTSVPGNVIDLALTNFAREWKALRRNVRFTQLSNPEEDDIDRGPVALALAYVGRFLLDQARILDRVLTKTGLYAKLTIEGPAGNAEMDELRKKLSQLKLSNDKVWERERSRPAVEAPWYILGPYYFLCLILDVIFNGRPIQRFWFLETVARMPYFSYISMLHLYETLGWWRVGAEVRKVHFAEEWNEMHHLKIMESLGGDNQWVDRFFGQHAAFFYYWILNFLFLVSPKVAYNFSELIEFHAVDTYEEFAEANKELLMSLPPSPVAVEYYRGEDLYMFDEFQTSRRPATRRPKVDNLYDVFCNIRDDEFEHVKTMVACQDGGQPIISPNRIRATLTEESG</sequence>
<dbReference type="PANTHER" id="PTHR31803:SF19">
    <property type="entry name" value="UBIQUINOL OXIDASE"/>
    <property type="match status" value="1"/>
</dbReference>
<evidence type="ECO:0000256" key="1">
    <source>
        <dbReference type="ARBA" id="ARBA00001192"/>
    </source>
</evidence>
<dbReference type="OMA" id="GGDLEWG"/>
<dbReference type="CDD" id="cd01053">
    <property type="entry name" value="AOX"/>
    <property type="match status" value="1"/>
</dbReference>
<keyword evidence="9" id="KW-1133">Transmembrane helix</keyword>
<comment type="subcellular location">
    <subcellularLocation>
        <location evidence="2">Membrane</location>
    </subcellularLocation>
</comment>
<evidence type="ECO:0000313" key="15">
    <source>
        <dbReference type="EMBL" id="GAQ78184.1"/>
    </source>
</evidence>
<dbReference type="EMBL" id="DF236958">
    <property type="protein sequence ID" value="GAQ78184.1"/>
    <property type="molecule type" value="Genomic_DNA"/>
</dbReference>
<evidence type="ECO:0000256" key="4">
    <source>
        <dbReference type="ARBA" id="ARBA00022448"/>
    </source>
</evidence>
<dbReference type="GO" id="GO:0098803">
    <property type="term" value="C:respiratory chain complex"/>
    <property type="evidence" value="ECO:0007669"/>
    <property type="project" value="UniProtKB-UniRule"/>
</dbReference>